<keyword evidence="7" id="KW-1185">Reference proteome</keyword>
<feature type="compositionally biased region" description="Polar residues" evidence="4">
    <location>
        <begin position="349"/>
        <end position="369"/>
    </location>
</feature>
<dbReference type="GeneTree" id="ENSGT00440000039527"/>
<dbReference type="AlphaFoldDB" id="A0A670JQ93"/>
<dbReference type="GeneID" id="114588156"/>
<protein>
    <submittedName>
        <fullName evidence="6">KIAA1958</fullName>
    </submittedName>
</protein>
<keyword evidence="3" id="KW-0832">Ubl conjugation</keyword>
<dbReference type="RefSeq" id="XP_028568953.1">
    <property type="nucleotide sequence ID" value="XM_028713120.1"/>
</dbReference>
<feature type="domain" description="ZMYM2-like/QRICH1 C-terminal" evidence="5">
    <location>
        <begin position="522"/>
        <end position="676"/>
    </location>
</feature>
<reference evidence="6 7" key="1">
    <citation type="journal article" date="2019" name="Proc. Natl. Acad. Sci. U.S.A.">
        <title>Regulatory changes in pterin and carotenoid genes underlie balanced color polymorphisms in the wall lizard.</title>
        <authorList>
            <person name="Andrade P."/>
            <person name="Pinho C."/>
            <person name="Perez I de Lanuza G."/>
            <person name="Afonso S."/>
            <person name="Brejcha J."/>
            <person name="Rubin C.J."/>
            <person name="Wallerman O."/>
            <person name="Pereira P."/>
            <person name="Sabatino S.J."/>
            <person name="Bellati A."/>
            <person name="Pellitteri-Rosa D."/>
            <person name="Bosakova Z."/>
            <person name="Bunikis I."/>
            <person name="Carretero M.A."/>
            <person name="Feiner N."/>
            <person name="Marsik P."/>
            <person name="Pauperio F."/>
            <person name="Salvi D."/>
            <person name="Soler L."/>
            <person name="While G.M."/>
            <person name="Uller T."/>
            <person name="Font E."/>
            <person name="Andersson L."/>
            <person name="Carneiro M."/>
        </authorList>
    </citation>
    <scope>NUCLEOTIDE SEQUENCE</scope>
</reference>
<dbReference type="InterPro" id="IPR042838">
    <property type="entry name" value="KIAA1958"/>
</dbReference>
<dbReference type="InterPro" id="IPR021893">
    <property type="entry name" value="ZMYM2-like_C"/>
</dbReference>
<organism evidence="6 7">
    <name type="scientific">Podarcis muralis</name>
    <name type="common">Wall lizard</name>
    <name type="synonym">Lacerta muralis</name>
    <dbReference type="NCBI Taxonomy" id="64176"/>
    <lineage>
        <taxon>Eukaryota</taxon>
        <taxon>Metazoa</taxon>
        <taxon>Chordata</taxon>
        <taxon>Craniata</taxon>
        <taxon>Vertebrata</taxon>
        <taxon>Euteleostomi</taxon>
        <taxon>Lepidosauria</taxon>
        <taxon>Squamata</taxon>
        <taxon>Bifurcata</taxon>
        <taxon>Unidentata</taxon>
        <taxon>Episquamata</taxon>
        <taxon>Laterata</taxon>
        <taxon>Lacertibaenia</taxon>
        <taxon>Lacertidae</taxon>
        <taxon>Podarcis</taxon>
    </lineage>
</organism>
<dbReference type="CTD" id="158405"/>
<dbReference type="PANTHER" id="PTHR46963:SF1">
    <property type="entry name" value="SIMILAR TO RIKEN CDNA E130308A19"/>
    <property type="match status" value="1"/>
</dbReference>
<evidence type="ECO:0000259" key="5">
    <source>
        <dbReference type="Pfam" id="PF12012"/>
    </source>
</evidence>
<feature type="region of interest" description="Disordered" evidence="4">
    <location>
        <begin position="84"/>
        <end position="110"/>
    </location>
</feature>
<evidence type="ECO:0000256" key="2">
    <source>
        <dbReference type="ARBA" id="ARBA00022553"/>
    </source>
</evidence>
<gene>
    <name evidence="6" type="primary">KIAA1958</name>
</gene>
<dbReference type="Pfam" id="PF12012">
    <property type="entry name" value="DUF3504"/>
    <property type="match status" value="1"/>
</dbReference>
<evidence type="ECO:0000313" key="6">
    <source>
        <dbReference type="Ensembl" id="ENSPMRP00000026055.1"/>
    </source>
</evidence>
<feature type="region of interest" description="Disordered" evidence="4">
    <location>
        <begin position="322"/>
        <end position="373"/>
    </location>
</feature>
<feature type="region of interest" description="Disordered" evidence="4">
    <location>
        <begin position="231"/>
        <end position="259"/>
    </location>
</feature>
<proteinExistence type="predicted"/>
<name>A0A670JQ93_PODMU</name>
<evidence type="ECO:0000256" key="4">
    <source>
        <dbReference type="SAM" id="MobiDB-lite"/>
    </source>
</evidence>
<dbReference type="Proteomes" id="UP000472272">
    <property type="component" value="Chromosome 17"/>
</dbReference>
<evidence type="ECO:0000313" key="7">
    <source>
        <dbReference type="Proteomes" id="UP000472272"/>
    </source>
</evidence>
<keyword evidence="2" id="KW-0597">Phosphoprotein</keyword>
<feature type="region of interest" description="Disordered" evidence="4">
    <location>
        <begin position="152"/>
        <end position="199"/>
    </location>
</feature>
<keyword evidence="1" id="KW-1017">Isopeptide bond</keyword>
<sequence>MEDCLHTSSENLSKLVSWAHSHGTICTLIPNLKHLLSEGSHGNLTAMWGCSAGHAYHWPLTATCRAGSQERVCFQDNRSFNSDSPSLMGMPSDTQASPVERYSGRPGKAKLDCNRTRDSCDFSYCSEPSELDETVEEYEDEATLFDMVCESSVTDEDSDFEPRPQRSQTNSRKRPAPGATSSFHPGSHSQVVDENSSNVSVKKIKQELPEDYYIVANAEITGGIDGPALSLTQMSKPKAHPAASYPVPSKSTPHSPPSLIAEYDLQNISASSQKPPKVTLASPSKGPGSSLAATPQAALQMPASTSNAGKSLSIPLSALQLPGQEEQAASEDALQPVSNQVPSDVALSPSASTEPEVSSSQQHPSTAPAITTEPMAQTIPAYSTKLNKFPIFNFDDDLKYFCISAVSPNTTKATLYALNVWRYWCMTKGLKDYMDITKIPAVKLNELLEDFYVTVKKTDGSDFLATSLHAIRRGLDRILKNAGIGFSITSGSFGSSTKKLKEKLRVLSKAGMSGARSRNIIYFSLSDEEEMWRIGCLGDGSPVALLSTVVKYNSQYLNMRTLQEHADLMYGDIELLKDAQNRPFFARTDNVKREKRLGSNRVCYGQIYHDHSKGHRVCPYCLLYKYMYIHRPPSQMEGKSPFYLTARKETIGMGSVWYEEQRMGLRSLRGVVPKLAKKVKLDHCKNFTFISFTQASRKFGSLNSYQ</sequence>
<accession>A0A670JQ93</accession>
<feature type="compositionally biased region" description="Polar residues" evidence="4">
    <location>
        <begin position="179"/>
        <end position="199"/>
    </location>
</feature>
<evidence type="ECO:0000256" key="3">
    <source>
        <dbReference type="ARBA" id="ARBA00022843"/>
    </source>
</evidence>
<reference evidence="6" key="2">
    <citation type="submission" date="2025-08" db="UniProtKB">
        <authorList>
            <consortium name="Ensembl"/>
        </authorList>
    </citation>
    <scope>IDENTIFICATION</scope>
</reference>
<reference evidence="6" key="3">
    <citation type="submission" date="2025-09" db="UniProtKB">
        <authorList>
            <consortium name="Ensembl"/>
        </authorList>
    </citation>
    <scope>IDENTIFICATION</scope>
</reference>
<dbReference type="PANTHER" id="PTHR46963">
    <property type="entry name" value="SIMILAR TO RIKEN CDNA E130308A19"/>
    <property type="match status" value="1"/>
</dbReference>
<evidence type="ECO:0000256" key="1">
    <source>
        <dbReference type="ARBA" id="ARBA00022499"/>
    </source>
</evidence>
<feature type="region of interest" description="Disordered" evidence="4">
    <location>
        <begin position="271"/>
        <end position="309"/>
    </location>
</feature>
<dbReference type="Ensembl" id="ENSPMRT00000027649.1">
    <property type="protein sequence ID" value="ENSPMRP00000026055.1"/>
    <property type="gene ID" value="ENSPMRG00000016860.1"/>
</dbReference>